<dbReference type="PROSITE" id="PS51186">
    <property type="entry name" value="GNAT"/>
    <property type="match status" value="1"/>
</dbReference>
<reference evidence="4 5" key="1">
    <citation type="submission" date="2021-08" db="EMBL/GenBank/DDBJ databases">
        <title>WGS of actinomycetes from Thailand.</title>
        <authorList>
            <person name="Thawai C."/>
        </authorList>
    </citation>
    <scope>NUCLEOTIDE SEQUENCE [LARGE SCALE GENOMIC DNA]</scope>
    <source>
        <strain evidence="4 5">PLK6-54</strain>
    </source>
</reference>
<proteinExistence type="predicted"/>
<keyword evidence="5" id="KW-1185">Reference proteome</keyword>
<sequence>MDTTVQNFAVANLRRRPLVIETGGFVLGFDPETRSPFVNYASPLPRAEPTAAEVARLVAEFRERGLKPRVEFVPAAAPAVEQALRAAGFAAEEEYAYLVCTPATLTMPRQRAHRDSADPEAWLPQARAPHADEEYAAIDAALAEAFGSEYDASAESAARLRRIERLGGVVRYVPAPDGRCAGAGSCSAPAAGTCELAGVGTRPAFRGRGVAATVTAELTAAMFARGARSVWLESSGDDARRVYERLGYRAEGTRLYLTIQD</sequence>
<dbReference type="EMBL" id="JAINZZ010000048">
    <property type="protein sequence ID" value="MBY8881449.1"/>
    <property type="molecule type" value="Genomic_DNA"/>
</dbReference>
<keyword evidence="2" id="KW-0012">Acyltransferase</keyword>
<comment type="caution">
    <text evidence="4">The sequence shown here is derived from an EMBL/GenBank/DDBJ whole genome shotgun (WGS) entry which is preliminary data.</text>
</comment>
<dbReference type="Proteomes" id="UP000778578">
    <property type="component" value="Unassembled WGS sequence"/>
</dbReference>
<gene>
    <name evidence="4" type="ORF">K7862_27980</name>
</gene>
<dbReference type="InterPro" id="IPR016181">
    <property type="entry name" value="Acyl_CoA_acyltransferase"/>
</dbReference>
<feature type="domain" description="N-acetyltransferase" evidence="3">
    <location>
        <begin position="133"/>
        <end position="261"/>
    </location>
</feature>
<name>A0ABS7QFH4_9ACTN</name>
<dbReference type="InterPro" id="IPR000182">
    <property type="entry name" value="GNAT_dom"/>
</dbReference>
<evidence type="ECO:0000259" key="3">
    <source>
        <dbReference type="PROSITE" id="PS51186"/>
    </source>
</evidence>
<dbReference type="InterPro" id="IPR050832">
    <property type="entry name" value="Bact_Acetyltransf"/>
</dbReference>
<protein>
    <submittedName>
        <fullName evidence="4">GNAT family N-acetyltransferase</fullName>
    </submittedName>
</protein>
<evidence type="ECO:0000313" key="5">
    <source>
        <dbReference type="Proteomes" id="UP000778578"/>
    </source>
</evidence>
<dbReference type="Pfam" id="PF00583">
    <property type="entry name" value="Acetyltransf_1"/>
    <property type="match status" value="1"/>
</dbReference>
<organism evidence="4 5">
    <name type="scientific">Actinacidiphila acidipaludis</name>
    <dbReference type="NCBI Taxonomy" id="2873382"/>
    <lineage>
        <taxon>Bacteria</taxon>
        <taxon>Bacillati</taxon>
        <taxon>Actinomycetota</taxon>
        <taxon>Actinomycetes</taxon>
        <taxon>Kitasatosporales</taxon>
        <taxon>Streptomycetaceae</taxon>
        <taxon>Actinacidiphila</taxon>
    </lineage>
</organism>
<accession>A0ABS7QFH4</accession>
<dbReference type="Gene3D" id="3.40.630.30">
    <property type="match status" value="1"/>
</dbReference>
<evidence type="ECO:0000313" key="4">
    <source>
        <dbReference type="EMBL" id="MBY8881449.1"/>
    </source>
</evidence>
<dbReference type="RefSeq" id="WP_222967366.1">
    <property type="nucleotide sequence ID" value="NZ_JAINZZ010000048.1"/>
</dbReference>
<dbReference type="PANTHER" id="PTHR43877">
    <property type="entry name" value="AMINOALKYLPHOSPHONATE N-ACETYLTRANSFERASE-RELATED-RELATED"/>
    <property type="match status" value="1"/>
</dbReference>
<evidence type="ECO:0000256" key="2">
    <source>
        <dbReference type="ARBA" id="ARBA00023315"/>
    </source>
</evidence>
<keyword evidence="1" id="KW-0808">Transferase</keyword>
<dbReference type="CDD" id="cd04301">
    <property type="entry name" value="NAT_SF"/>
    <property type="match status" value="1"/>
</dbReference>
<evidence type="ECO:0000256" key="1">
    <source>
        <dbReference type="ARBA" id="ARBA00022679"/>
    </source>
</evidence>
<dbReference type="SUPFAM" id="SSF55729">
    <property type="entry name" value="Acyl-CoA N-acyltransferases (Nat)"/>
    <property type="match status" value="1"/>
</dbReference>